<reference evidence="11" key="1">
    <citation type="submission" date="2013-12" db="EMBL/GenBank/DDBJ databases">
        <authorList>
            <person name="Omoto C.K."/>
            <person name="Sibley D."/>
            <person name="Venepally P."/>
            <person name="Hadjithomas M."/>
            <person name="Karamycheva S."/>
            <person name="Brunk B."/>
            <person name="Roos D."/>
            <person name="Caler E."/>
            <person name="Lorenzi H."/>
        </authorList>
    </citation>
    <scope>NUCLEOTIDE SEQUENCE</scope>
</reference>
<keyword evidence="5 8" id="KW-1133">Transmembrane helix</keyword>
<dbReference type="GO" id="GO:0045332">
    <property type="term" value="P:phospholipid translocation"/>
    <property type="evidence" value="ECO:0007669"/>
    <property type="project" value="TreeGrafter"/>
</dbReference>
<dbReference type="Gene3D" id="3.40.50.1000">
    <property type="entry name" value="HAD superfamily/HAD-like"/>
    <property type="match status" value="3"/>
</dbReference>
<dbReference type="InterPro" id="IPR032631">
    <property type="entry name" value="P-type_ATPase_N"/>
</dbReference>
<comment type="subcellular location">
    <subcellularLocation>
        <location evidence="1">Membrane</location>
        <topology evidence="1">Multi-pass membrane protein</topology>
    </subcellularLocation>
</comment>
<feature type="transmembrane region" description="Helical" evidence="8">
    <location>
        <begin position="1816"/>
        <end position="1842"/>
    </location>
</feature>
<dbReference type="EC" id="3.6.3.1" evidence="11"/>
<feature type="compositionally biased region" description="Acidic residues" evidence="7">
    <location>
        <begin position="1069"/>
        <end position="1083"/>
    </location>
</feature>
<dbReference type="InterPro" id="IPR023299">
    <property type="entry name" value="ATPase_P-typ_cyto_dom_N"/>
</dbReference>
<dbReference type="GO" id="GO:0046872">
    <property type="term" value="F:metal ion binding"/>
    <property type="evidence" value="ECO:0007669"/>
    <property type="project" value="UniProtKB-KW"/>
</dbReference>
<dbReference type="GO" id="GO:0016887">
    <property type="term" value="F:ATP hydrolysis activity"/>
    <property type="evidence" value="ECO:0007669"/>
    <property type="project" value="InterPro"/>
</dbReference>
<keyword evidence="12" id="KW-1185">Reference proteome</keyword>
<feature type="domain" description="P-type ATPase C-terminal" evidence="10">
    <location>
        <begin position="1703"/>
        <end position="1953"/>
    </location>
</feature>
<dbReference type="NCBIfam" id="TIGR01494">
    <property type="entry name" value="ATPase_P-type"/>
    <property type="match status" value="1"/>
</dbReference>
<dbReference type="EMBL" id="AFNH02000964">
    <property type="protein sequence ID" value="EZG48332.1"/>
    <property type="molecule type" value="Genomic_DNA"/>
</dbReference>
<keyword evidence="4" id="KW-0460">Magnesium</keyword>
<accession>A0A023B250</accession>
<evidence type="ECO:0000256" key="8">
    <source>
        <dbReference type="SAM" id="Phobius"/>
    </source>
</evidence>
<dbReference type="SUPFAM" id="SSF81653">
    <property type="entry name" value="Calcium ATPase, transduction domain A"/>
    <property type="match status" value="1"/>
</dbReference>
<proteinExistence type="predicted"/>
<dbReference type="GO" id="GO:0005524">
    <property type="term" value="F:ATP binding"/>
    <property type="evidence" value="ECO:0007669"/>
    <property type="project" value="InterPro"/>
</dbReference>
<dbReference type="GeneID" id="22914523"/>
<feature type="region of interest" description="Disordered" evidence="7">
    <location>
        <begin position="2119"/>
        <end position="2214"/>
    </location>
</feature>
<evidence type="ECO:0000256" key="7">
    <source>
        <dbReference type="SAM" id="MobiDB-lite"/>
    </source>
</evidence>
<feature type="region of interest" description="Disordered" evidence="7">
    <location>
        <begin position="131"/>
        <end position="151"/>
    </location>
</feature>
<dbReference type="GO" id="GO:0140326">
    <property type="term" value="F:ATPase-coupled intramembrane lipid transporter activity"/>
    <property type="evidence" value="ECO:0007669"/>
    <property type="project" value="TreeGrafter"/>
</dbReference>
<feature type="compositionally biased region" description="Basic and acidic residues" evidence="7">
    <location>
        <begin position="1367"/>
        <end position="1385"/>
    </location>
</feature>
<feature type="domain" description="P-type ATPase N-terminal" evidence="9">
    <location>
        <begin position="36"/>
        <end position="87"/>
    </location>
</feature>
<dbReference type="InterPro" id="IPR023298">
    <property type="entry name" value="ATPase_P-typ_TM_dom_sf"/>
</dbReference>
<evidence type="ECO:0000256" key="1">
    <source>
        <dbReference type="ARBA" id="ARBA00004141"/>
    </source>
</evidence>
<dbReference type="SUPFAM" id="SSF56784">
    <property type="entry name" value="HAD-like"/>
    <property type="match status" value="1"/>
</dbReference>
<feature type="transmembrane region" description="Helical" evidence="8">
    <location>
        <begin position="1854"/>
        <end position="1875"/>
    </location>
</feature>
<gene>
    <name evidence="11" type="ORF">GNI_129170</name>
</gene>
<evidence type="ECO:0000313" key="11">
    <source>
        <dbReference type="EMBL" id="EZG48332.1"/>
    </source>
</evidence>
<evidence type="ECO:0000313" key="12">
    <source>
        <dbReference type="Proteomes" id="UP000019763"/>
    </source>
</evidence>
<dbReference type="SUPFAM" id="SSF81660">
    <property type="entry name" value="Metal cation-transporting ATPase, ATP-binding domain N"/>
    <property type="match status" value="1"/>
</dbReference>
<evidence type="ECO:0000256" key="4">
    <source>
        <dbReference type="ARBA" id="ARBA00022842"/>
    </source>
</evidence>
<evidence type="ECO:0000256" key="2">
    <source>
        <dbReference type="ARBA" id="ARBA00022692"/>
    </source>
</evidence>
<dbReference type="PANTHER" id="PTHR24092">
    <property type="entry name" value="PROBABLE PHOSPHOLIPID-TRANSPORTING ATPASE"/>
    <property type="match status" value="1"/>
</dbReference>
<dbReference type="InterPro" id="IPR036412">
    <property type="entry name" value="HAD-like_sf"/>
</dbReference>
<feature type="transmembrane region" description="Helical" evidence="8">
    <location>
        <begin position="1738"/>
        <end position="1757"/>
    </location>
</feature>
<feature type="compositionally biased region" description="Basic and acidic residues" evidence="7">
    <location>
        <begin position="1125"/>
        <end position="1145"/>
    </location>
</feature>
<feature type="transmembrane region" description="Helical" evidence="8">
    <location>
        <begin position="1882"/>
        <end position="1905"/>
    </location>
</feature>
<dbReference type="InterPro" id="IPR023214">
    <property type="entry name" value="HAD_sf"/>
</dbReference>
<dbReference type="Pfam" id="PF16209">
    <property type="entry name" value="PhoLip_ATPase_N"/>
    <property type="match status" value="1"/>
</dbReference>
<dbReference type="Pfam" id="PF16212">
    <property type="entry name" value="PhoLip_ATPase_C"/>
    <property type="match status" value="1"/>
</dbReference>
<evidence type="ECO:0000256" key="5">
    <source>
        <dbReference type="ARBA" id="ARBA00022989"/>
    </source>
</evidence>
<dbReference type="Proteomes" id="UP000019763">
    <property type="component" value="Unassembled WGS sequence"/>
</dbReference>
<feature type="compositionally biased region" description="Basic and acidic residues" evidence="7">
    <location>
        <begin position="1400"/>
        <end position="1423"/>
    </location>
</feature>
<organism evidence="11 12">
    <name type="scientific">Gregarina niphandrodes</name>
    <name type="common">Septate eugregarine</name>
    <dbReference type="NCBI Taxonomy" id="110365"/>
    <lineage>
        <taxon>Eukaryota</taxon>
        <taxon>Sar</taxon>
        <taxon>Alveolata</taxon>
        <taxon>Apicomplexa</taxon>
        <taxon>Conoidasida</taxon>
        <taxon>Gregarinasina</taxon>
        <taxon>Eugregarinorida</taxon>
        <taxon>Gregarinidae</taxon>
        <taxon>Gregarina</taxon>
    </lineage>
</organism>
<feature type="transmembrane region" description="Helical" evidence="8">
    <location>
        <begin position="598"/>
        <end position="627"/>
    </location>
</feature>
<dbReference type="PROSITE" id="PS00154">
    <property type="entry name" value="ATPASE_E1_E2"/>
    <property type="match status" value="1"/>
</dbReference>
<dbReference type="InterPro" id="IPR001757">
    <property type="entry name" value="P_typ_ATPase"/>
</dbReference>
<keyword evidence="3" id="KW-0479">Metal-binding</keyword>
<feature type="compositionally biased region" description="Polar residues" evidence="7">
    <location>
        <begin position="1386"/>
        <end position="1399"/>
    </location>
</feature>
<dbReference type="Gene3D" id="1.20.1110.10">
    <property type="entry name" value="Calcium-transporting ATPase, transmembrane domain"/>
    <property type="match status" value="1"/>
</dbReference>
<feature type="compositionally biased region" description="Polar residues" evidence="7">
    <location>
        <begin position="961"/>
        <end position="983"/>
    </location>
</feature>
<feature type="compositionally biased region" description="Polar residues" evidence="7">
    <location>
        <begin position="2142"/>
        <end position="2153"/>
    </location>
</feature>
<dbReference type="InterPro" id="IPR032630">
    <property type="entry name" value="P_typ_ATPase_c"/>
</dbReference>
<keyword evidence="6 8" id="KW-0472">Membrane</keyword>
<protein>
    <submittedName>
        <fullName evidence="11">ATPase</fullName>
        <ecNumber evidence="11">3.6.3.1</ecNumber>
    </submittedName>
</protein>
<dbReference type="Gene3D" id="3.40.1110.10">
    <property type="entry name" value="Calcium-transporting ATPase, cytoplasmic domain N"/>
    <property type="match status" value="3"/>
</dbReference>
<name>A0A023B250_GRENI</name>
<dbReference type="eggNOG" id="KOG0206">
    <property type="taxonomic scope" value="Eukaryota"/>
</dbReference>
<dbReference type="VEuPathDB" id="CryptoDB:GNI_129170"/>
<dbReference type="SUPFAM" id="SSF81665">
    <property type="entry name" value="Calcium ATPase, transmembrane domain M"/>
    <property type="match status" value="1"/>
</dbReference>
<comment type="caution">
    <text evidence="11">The sequence shown here is derived from an EMBL/GenBank/DDBJ whole genome shotgun (WGS) entry which is preliminary data.</text>
</comment>
<feature type="region of interest" description="Disordered" evidence="7">
    <location>
        <begin position="958"/>
        <end position="995"/>
    </location>
</feature>
<dbReference type="OMA" id="HPRRETE"/>
<feature type="region of interest" description="Disordered" evidence="7">
    <location>
        <begin position="1360"/>
        <end position="1443"/>
    </location>
</feature>
<dbReference type="PANTHER" id="PTHR24092:SF150">
    <property type="entry name" value="PHOSPHOLIPID-TRANSPORTING ATPASE"/>
    <property type="match status" value="1"/>
</dbReference>
<dbReference type="RefSeq" id="XP_011132102.1">
    <property type="nucleotide sequence ID" value="XM_011133800.1"/>
</dbReference>
<keyword evidence="2 8" id="KW-0812">Transmembrane</keyword>
<evidence type="ECO:0000259" key="9">
    <source>
        <dbReference type="Pfam" id="PF16209"/>
    </source>
</evidence>
<dbReference type="InterPro" id="IPR008250">
    <property type="entry name" value="ATPase_P-typ_transduc_dom_A_sf"/>
</dbReference>
<dbReference type="Gene3D" id="2.70.150.10">
    <property type="entry name" value="Calcium-transporting ATPase, cytoplasmic transduction domain A"/>
    <property type="match status" value="2"/>
</dbReference>
<evidence type="ECO:0000259" key="10">
    <source>
        <dbReference type="Pfam" id="PF16212"/>
    </source>
</evidence>
<feature type="compositionally biased region" description="Basic and acidic residues" evidence="7">
    <location>
        <begin position="2155"/>
        <end position="2167"/>
    </location>
</feature>
<sequence>MKRRPRKGSAGLPRIIRIRGNHYFGSTTCDSSYNDSNAIFTARYTVLNFVPKNLYEQLTTITNAYFLFVMILQCIRPISVTEGVPTIAVPLGFVLAVNAVKDAIEDLKRHQSDHMENKQLSTIIKTRLADDSKLPKRKRGSGRAAAGDTTMGERWMGESTMGERTAENMSGFRQLELVLRESAPQEQKVCGEEKNTRRKNQGLLWSHAMNEPPLDTTLWRGSLNGGTGLNTGSAGTVPEGVDMAEAFPYVAGPLAGTGPLTGAHAGILHPGSGFRDASTPPSALPTTPLTTSNHVTTSNQAVLQDWKGKLYSVQWRNIQVGDLVVVFQGDVSPVDGLIVASSDKRETVFIETSSLDGETTLKIKKPVLVLNRLVQADGRRATAGYDLLSAGHGSGAGYASETGSLAQESLAQESLAQGSLAQGSLAQGSVLRGGAEENIEGVFLRCASLSLSVEVGAPSPALNEFSATCHLGRGIFDLARWESVCGRTDVHTVMASPENLLLRGCRVCHTNWVVILVAYVGSETKIRLNSVATKKKTSKLEKKTHRLVLLMFGAMVTLCVIASGLTVWMKNSPTYAPYRYTGFQINSRPGHERKREIVLSYIISFFTWMLLLTNLVPISLVVSMGLIKAFQAWHMTKDINMTSEDPHGSCVVRTSDLNEELGQVQYVMTDKTGTLTANNMEFRKCAINQTVYGEGLTEMRKRILQQKGLLPTRASACPPTDMSATGMSGPGVLGMTRTVGTHTGGGGAMKPVGTACGMLPPSAGMPADPLMARTHSPNGMSLNPNTTLLKALDLNPFNLNPVNSIQSTANGYLPTGTYIPGEFRDPANVAHCNCFSPALEGLLTRTAKGLSPEMRESRREAVMFFLNLAVNHSALVDENDSSVYIASSPDEEALIYGASRFGISFDGRMADGLHVSFNNRKHKVYIEHFYPFDSVRRRSTIIVTLDFEVFLEGKRRLPRTSRASSRSPENLDKSSFQSTSQKAAQGLEAAEETTRNVAHGVAPGARHGQVNASVGTESLYCSIPCNVPDRTGGAPLSGPNVSVEAGAANSSVRVDLDGELNSILCEPDNAPDEPDNAPDEPDNAPDGVKELPYGVTISSDPACLSNPPLEASSVDDGSRVQDGSSRGDESDGRQEAPGDGRSERAGRHRGSNGRSERGSSKSPTPWKWEGRGRRRYVFVKGADSSVFPLCRKVATEVENVLSEFAEDCLRTLVLAYKEINEDTYQQWKRGLLAAQKTNDDAAVLNTSLYLEQDLEYQGITGIEDLLADEVPETVESLLKAGIKIWMLTGDKFETAFNIGLGTNLIRQNSKHLVLTEQRLMGRTNEEIYQAFNMLQQILRSRDEPNSDMVRSGELDPSMAKCRVTCDMGHKSRRTSEKRLPERRLSDSNNLPGSSPSSDQARVDQTKVDQTKVRRHLSDEPLRERHGHTSHVESRQLSKPRHGFQNTSALASRQTLGDVCSEVYFTDHTSLGNRSRETAGNISGETSIQHQVCNRRTSIREVSRSMSDLQSPRHERYQENSKAEKELDDLREAELRETNGLQVRVEIAEDRGRVPRRWVDGLMSDEDGTVREDEIGGKSFSQEELASKLTGNPVHHADLFVNPSDESATTSQHQTIIWDGVILRRCFEDARLRPFIYSLSSLCHSAIFCRTSPQDKGDVVRLCREFEPKATCLAVGDGANDCNMLMAANVGVGIKGREGMQAFNSSDYGMTEFKHLKTLLLVHGRWNYRRLTKMVLHTFYKNFVFCMPTYYYAAFSLFSGQKTFPESTYQLFNVALTQLPVICYGIWDQDVSRELSMTFPQLYKTGIEDAFMRWRSILAWFLTGIWHSVCVFFIPVISFSGLNITDITTYMPNDFFTVSTVMFLQVMLVVNGKLLLETMCPNYLTFVSIGVSFLFLALQLYCLSMWPEYAPASLGLVEKLLRTPMAYLVSFVCLVVALSVDIVIAVFDRTFKPELHHLMQFLMRFEQEQRSARKVLIVEAVKQGGPQLLKVMGYDHDATMFGEIQDTAPALSPYSHKNSAGHVRGTPSGNDPAHGTAPAPGPIKTGYESSIRSRKRQHIPDAVDLQQDEEISVALQLHEKEKAKGNTTAVLLEVLQLKPLMEQIVGGFAFSNSDAAVQPLAFGHSDNDESPISSEESEYDYETSQAISPASLDSSARYHEVEPHRVEEPFDLAPSSRNSQSDDPPPERATPSHEKIQYPHRLSSNRTGDPGEKGD</sequence>
<feature type="region of interest" description="Disordered" evidence="7">
    <location>
        <begin position="1062"/>
        <end position="1167"/>
    </location>
</feature>
<evidence type="ECO:0000256" key="3">
    <source>
        <dbReference type="ARBA" id="ARBA00022723"/>
    </source>
</evidence>
<feature type="transmembrane region" description="Helical" evidence="8">
    <location>
        <begin position="547"/>
        <end position="569"/>
    </location>
</feature>
<evidence type="ECO:0000256" key="6">
    <source>
        <dbReference type="ARBA" id="ARBA00023136"/>
    </source>
</evidence>
<dbReference type="InterPro" id="IPR018303">
    <property type="entry name" value="ATPase_P-typ_P_site"/>
</dbReference>
<dbReference type="GO" id="GO:0005886">
    <property type="term" value="C:plasma membrane"/>
    <property type="evidence" value="ECO:0007669"/>
    <property type="project" value="TreeGrafter"/>
</dbReference>
<keyword evidence="11" id="KW-0378">Hydrolase</keyword>
<feature type="transmembrane region" description="Helical" evidence="8">
    <location>
        <begin position="1925"/>
        <end position="1946"/>
    </location>
</feature>
<feature type="region of interest" description="Disordered" evidence="7">
    <location>
        <begin position="2011"/>
        <end position="2046"/>
    </location>
</feature>
<dbReference type="OrthoDB" id="377733at2759"/>